<dbReference type="PROSITE" id="PS50110">
    <property type="entry name" value="RESPONSE_REGULATORY"/>
    <property type="match status" value="1"/>
</dbReference>
<dbReference type="InterPro" id="IPR052048">
    <property type="entry name" value="ST_Response_Regulator"/>
</dbReference>
<dbReference type="AlphaFoldDB" id="A0A1M4T5L1"/>
<organism evidence="4 5">
    <name type="scientific">Schwartzia succinivorans DSM 10502</name>
    <dbReference type="NCBI Taxonomy" id="1123243"/>
    <lineage>
        <taxon>Bacteria</taxon>
        <taxon>Bacillati</taxon>
        <taxon>Bacillota</taxon>
        <taxon>Negativicutes</taxon>
        <taxon>Selenomonadales</taxon>
        <taxon>Selenomonadaceae</taxon>
        <taxon>Schwartzia</taxon>
    </lineage>
</organism>
<accession>A0A1M4T5L1</accession>
<dbReference type="Pfam" id="PF13690">
    <property type="entry name" value="CheX"/>
    <property type="match status" value="1"/>
</dbReference>
<dbReference type="InterPro" id="IPR001789">
    <property type="entry name" value="Sig_transdc_resp-reg_receiver"/>
</dbReference>
<dbReference type="SMART" id="SM00448">
    <property type="entry name" value="REC"/>
    <property type="match status" value="1"/>
</dbReference>
<reference evidence="4 5" key="1">
    <citation type="submission" date="2016-11" db="EMBL/GenBank/DDBJ databases">
        <authorList>
            <person name="Jaros S."/>
            <person name="Januszkiewicz K."/>
            <person name="Wedrychowicz H."/>
        </authorList>
    </citation>
    <scope>NUCLEOTIDE SEQUENCE [LARGE SCALE GENOMIC DNA]</scope>
    <source>
        <strain evidence="4 5">DSM 10502</strain>
    </source>
</reference>
<dbReference type="Pfam" id="PF00072">
    <property type="entry name" value="Response_reg"/>
    <property type="match status" value="1"/>
</dbReference>
<name>A0A1M4T5L1_9FIRM</name>
<protein>
    <submittedName>
        <fullName evidence="4">Chemotaxis phosphatase CheX</fullName>
    </submittedName>
</protein>
<dbReference type="SUPFAM" id="SSF52172">
    <property type="entry name" value="CheY-like"/>
    <property type="match status" value="1"/>
</dbReference>
<dbReference type="InterPro" id="IPR028976">
    <property type="entry name" value="CheC-like_sf"/>
</dbReference>
<dbReference type="STRING" id="1123243.SAMN02745190_00375"/>
<feature type="modified residue" description="4-aspartylphosphate" evidence="2">
    <location>
        <position position="55"/>
    </location>
</feature>
<dbReference type="GO" id="GO:0000160">
    <property type="term" value="P:phosphorelay signal transduction system"/>
    <property type="evidence" value="ECO:0007669"/>
    <property type="project" value="InterPro"/>
</dbReference>
<keyword evidence="2" id="KW-0597">Phosphoprotein</keyword>
<evidence type="ECO:0000259" key="3">
    <source>
        <dbReference type="PROSITE" id="PS50110"/>
    </source>
</evidence>
<dbReference type="OrthoDB" id="9779069at2"/>
<proteinExistence type="predicted"/>
<dbReference type="Proteomes" id="UP000184404">
    <property type="component" value="Unassembled WGS sequence"/>
</dbReference>
<keyword evidence="5" id="KW-1185">Reference proteome</keyword>
<dbReference type="RefSeq" id="WP_072934473.1">
    <property type="nucleotide sequence ID" value="NZ_FQUG01000002.1"/>
</dbReference>
<evidence type="ECO:0000256" key="1">
    <source>
        <dbReference type="ARBA" id="ARBA00022500"/>
    </source>
</evidence>
<dbReference type="CDD" id="cd17906">
    <property type="entry name" value="CheX"/>
    <property type="match status" value="1"/>
</dbReference>
<dbReference type="GO" id="GO:0006935">
    <property type="term" value="P:chemotaxis"/>
    <property type="evidence" value="ECO:0007669"/>
    <property type="project" value="UniProtKB-KW"/>
</dbReference>
<dbReference type="EMBL" id="FQUG01000002">
    <property type="protein sequence ID" value="SHE39823.1"/>
    <property type="molecule type" value="Genomic_DNA"/>
</dbReference>
<evidence type="ECO:0000313" key="5">
    <source>
        <dbReference type="Proteomes" id="UP000184404"/>
    </source>
</evidence>
<dbReference type="Gene3D" id="3.40.50.2300">
    <property type="match status" value="1"/>
</dbReference>
<dbReference type="SUPFAM" id="SSF103039">
    <property type="entry name" value="CheC-like"/>
    <property type="match status" value="1"/>
</dbReference>
<keyword evidence="1" id="KW-0145">Chemotaxis</keyword>
<sequence length="286" mass="30978">MERLKVLIVDDSRVSCSILQNILSKTNFGTCEVACSCAEAIDKYQSFKPDIVTMDMNLPDADGIECTRRIKDIDPSARILMISAMKDASLIAQGRSAGISSFLQKPVNPNELIDALMFLCQDISDKIGELKDLYVDAFVKVLQKSLFSLVGVHSEVSSHLAVGNYLDVDGIAVIIGLTGMPMGRAIVYMDHDTMRKFACVLLGKESDAELTEEEASDAVEEAANIIVGRGASTINDLHDSEMRISPPGTIAGSNIRIANFKMASFVITAETRLGNICMNIGFAEGE</sequence>
<dbReference type="PANTHER" id="PTHR43228:SF1">
    <property type="entry name" value="TWO-COMPONENT RESPONSE REGULATOR ARR22"/>
    <property type="match status" value="1"/>
</dbReference>
<evidence type="ECO:0000313" key="4">
    <source>
        <dbReference type="EMBL" id="SHE39823.1"/>
    </source>
</evidence>
<dbReference type="InterPro" id="IPR011006">
    <property type="entry name" value="CheY-like_superfamily"/>
</dbReference>
<evidence type="ECO:0000256" key="2">
    <source>
        <dbReference type="PROSITE-ProRule" id="PRU00169"/>
    </source>
</evidence>
<feature type="domain" description="Response regulatory" evidence="3">
    <location>
        <begin position="5"/>
        <end position="120"/>
    </location>
</feature>
<dbReference type="InterPro" id="IPR028051">
    <property type="entry name" value="CheX-like_dom"/>
</dbReference>
<gene>
    <name evidence="4" type="ORF">SAMN02745190_00375</name>
</gene>
<dbReference type="Gene3D" id="3.40.1550.10">
    <property type="entry name" value="CheC-like"/>
    <property type="match status" value="1"/>
</dbReference>
<dbReference type="PANTHER" id="PTHR43228">
    <property type="entry name" value="TWO-COMPONENT RESPONSE REGULATOR"/>
    <property type="match status" value="1"/>
</dbReference>